<accession>A0AAW9HM78</accession>
<evidence type="ECO:0000313" key="5">
    <source>
        <dbReference type="Proteomes" id="UP001288320"/>
    </source>
</evidence>
<dbReference type="GeneID" id="92813515"/>
<evidence type="ECO:0000313" key="2">
    <source>
        <dbReference type="EMBL" id="MDY5141410.1"/>
    </source>
</evidence>
<proteinExistence type="predicted"/>
<keyword evidence="4" id="KW-1185">Reference proteome</keyword>
<dbReference type="PROSITE" id="PS51257">
    <property type="entry name" value="PROKAR_LIPOPROTEIN"/>
    <property type="match status" value="1"/>
</dbReference>
<dbReference type="RefSeq" id="WP_234984412.1">
    <property type="nucleotide sequence ID" value="NZ_CAUPFC010000017.1"/>
</dbReference>
<evidence type="ECO:0000256" key="1">
    <source>
        <dbReference type="SAM" id="SignalP"/>
    </source>
</evidence>
<comment type="caution">
    <text evidence="2">The sequence shown here is derived from an EMBL/GenBank/DDBJ whole genome shotgun (WGS) entry which is preliminary data.</text>
</comment>
<gene>
    <name evidence="2" type="ORF">R6G74_08845</name>
    <name evidence="3" type="ORF">R6P33_01915</name>
</gene>
<dbReference type="EMBL" id="JAWNFY010000004">
    <property type="protein sequence ID" value="MDY5145780.1"/>
    <property type="molecule type" value="Genomic_DNA"/>
</dbReference>
<name>A0AAW9HM78_9ACTO</name>
<feature type="signal peptide" evidence="1">
    <location>
        <begin position="1"/>
        <end position="32"/>
    </location>
</feature>
<dbReference type="EMBL" id="JAWNFV010000024">
    <property type="protein sequence ID" value="MDY5141410.1"/>
    <property type="molecule type" value="Genomic_DNA"/>
</dbReference>
<evidence type="ECO:0000313" key="3">
    <source>
        <dbReference type="EMBL" id="MDY5145780.1"/>
    </source>
</evidence>
<reference evidence="2 4" key="1">
    <citation type="submission" date="2023-10" db="EMBL/GenBank/DDBJ databases">
        <title>Whole Genome based description of the genera Actinobaculum and Actinotignum reveals a complex phylogenetic relationship within the species included in the genus Actinotignum.</title>
        <authorList>
            <person name="Jensen C.S."/>
            <person name="Dargis R."/>
            <person name="Kemp M."/>
            <person name="Christensen J.J."/>
        </authorList>
    </citation>
    <scope>NUCLEOTIDE SEQUENCE</scope>
    <source>
        <strain evidence="3 4">SLA_B089</strain>
        <strain evidence="2">SLA_B245</strain>
    </source>
</reference>
<keyword evidence="1" id="KW-0732">Signal</keyword>
<dbReference type="Proteomes" id="UP001284901">
    <property type="component" value="Unassembled WGS sequence"/>
</dbReference>
<dbReference type="AlphaFoldDB" id="A0AAW9HM78"/>
<evidence type="ECO:0000313" key="4">
    <source>
        <dbReference type="Proteomes" id="UP001284901"/>
    </source>
</evidence>
<sequence length="248" mass="28069">MENFVGRVERRQCCLGYFGCILVLLLAGCAVADNSTKTASSHSTDALSAGWNPDSWTSDIEISPKFTTEEEKLAFRDRWLQRNAEFMELKAPPSVSLVEWQKSLELFDNKTAECLRGKGFGAHAAPQGGITYDPAVPAAQRQAFDLSLYECQAMYFPNPEFLENLTEDQLRVQWDYWDEYYIPCLAAHGLTVDTSERPARETYVAGFNTDPEHRWWPDNGGSLLLQIPSEVWKKCPNIPPESELYGLE</sequence>
<dbReference type="Proteomes" id="UP001288320">
    <property type="component" value="Unassembled WGS sequence"/>
</dbReference>
<feature type="chain" id="PRO_5043387382" evidence="1">
    <location>
        <begin position="33"/>
        <end position="248"/>
    </location>
</feature>
<organism evidence="2 5">
    <name type="scientific">Actinotignum timonense</name>
    <dbReference type="NCBI Taxonomy" id="1870995"/>
    <lineage>
        <taxon>Bacteria</taxon>
        <taxon>Bacillati</taxon>
        <taxon>Actinomycetota</taxon>
        <taxon>Actinomycetes</taxon>
        <taxon>Actinomycetales</taxon>
        <taxon>Actinomycetaceae</taxon>
        <taxon>Actinotignum</taxon>
    </lineage>
</organism>
<protein>
    <submittedName>
        <fullName evidence="2">Uncharacterized protein</fullName>
    </submittedName>
</protein>